<dbReference type="EMBL" id="BARU01044380">
    <property type="protein sequence ID" value="GAH77481.1"/>
    <property type="molecule type" value="Genomic_DNA"/>
</dbReference>
<organism evidence="1">
    <name type="scientific">marine sediment metagenome</name>
    <dbReference type="NCBI Taxonomy" id="412755"/>
    <lineage>
        <taxon>unclassified sequences</taxon>
        <taxon>metagenomes</taxon>
        <taxon>ecological metagenomes</taxon>
    </lineage>
</organism>
<feature type="non-terminal residue" evidence="1">
    <location>
        <position position="1"/>
    </location>
</feature>
<sequence>KCLAGTGYPPMERGETAGKLDYIEDLTPGILRRKARAKENPWGIELKLVKGGFVELEEADYLYGVTYGIYQTAGGVKWPKPLW</sequence>
<reference evidence="1" key="1">
    <citation type="journal article" date="2014" name="Front. Microbiol.">
        <title>High frequency of phylogenetically diverse reductive dehalogenase-homologous genes in deep subseafloor sedimentary metagenomes.</title>
        <authorList>
            <person name="Kawai M."/>
            <person name="Futagami T."/>
            <person name="Toyoda A."/>
            <person name="Takaki Y."/>
            <person name="Nishi S."/>
            <person name="Hori S."/>
            <person name="Arai W."/>
            <person name="Tsubouchi T."/>
            <person name="Morono Y."/>
            <person name="Uchiyama I."/>
            <person name="Ito T."/>
            <person name="Fujiyama A."/>
            <person name="Inagaki F."/>
            <person name="Takami H."/>
        </authorList>
    </citation>
    <scope>NUCLEOTIDE SEQUENCE</scope>
    <source>
        <strain evidence="1">Expedition CK06-06</strain>
    </source>
</reference>
<gene>
    <name evidence="1" type="ORF">S03H2_67703</name>
</gene>
<accession>X1I537</accession>
<evidence type="ECO:0000313" key="1">
    <source>
        <dbReference type="EMBL" id="GAH77481.1"/>
    </source>
</evidence>
<comment type="caution">
    <text evidence="1">The sequence shown here is derived from an EMBL/GenBank/DDBJ whole genome shotgun (WGS) entry which is preliminary data.</text>
</comment>
<protein>
    <submittedName>
        <fullName evidence="1">Uncharacterized protein</fullName>
    </submittedName>
</protein>
<dbReference type="AlphaFoldDB" id="X1I537"/>
<name>X1I537_9ZZZZ</name>
<proteinExistence type="predicted"/>